<dbReference type="Gene3D" id="3.40.50.1100">
    <property type="match status" value="2"/>
</dbReference>
<dbReference type="PANTHER" id="PTHR48078">
    <property type="entry name" value="THREONINE DEHYDRATASE, MITOCHONDRIAL-RELATED"/>
    <property type="match status" value="1"/>
</dbReference>
<gene>
    <name evidence="5" type="ORF">MES4922_160028</name>
</gene>
<dbReference type="Pfam" id="PF00291">
    <property type="entry name" value="PALP"/>
    <property type="match status" value="1"/>
</dbReference>
<comment type="caution">
    <text evidence="5">The sequence shown here is derived from an EMBL/GenBank/DDBJ whole genome shotgun (WGS) entry which is preliminary data.</text>
</comment>
<dbReference type="PANTHER" id="PTHR48078:SF6">
    <property type="entry name" value="L-THREONINE DEHYDRATASE CATABOLIC TDCB"/>
    <property type="match status" value="1"/>
</dbReference>
<dbReference type="CDD" id="cd01562">
    <property type="entry name" value="Thr-dehyd"/>
    <property type="match status" value="1"/>
</dbReference>
<evidence type="ECO:0000256" key="1">
    <source>
        <dbReference type="ARBA" id="ARBA00001933"/>
    </source>
</evidence>
<reference evidence="5" key="1">
    <citation type="submission" date="2022-03" db="EMBL/GenBank/DDBJ databases">
        <authorList>
            <person name="Brunel B."/>
        </authorList>
    </citation>
    <scope>NUCLEOTIDE SEQUENCE</scope>
    <source>
        <strain evidence="5">STM4922sample</strain>
    </source>
</reference>
<organism evidence="5 6">
    <name type="scientific">Mesorhizobium ventifaucium</name>
    <dbReference type="NCBI Taxonomy" id="666020"/>
    <lineage>
        <taxon>Bacteria</taxon>
        <taxon>Pseudomonadati</taxon>
        <taxon>Pseudomonadota</taxon>
        <taxon>Alphaproteobacteria</taxon>
        <taxon>Hyphomicrobiales</taxon>
        <taxon>Phyllobacteriaceae</taxon>
        <taxon>Mesorhizobium</taxon>
    </lineage>
</organism>
<dbReference type="InterPro" id="IPR001926">
    <property type="entry name" value="TrpB-like_PALP"/>
</dbReference>
<evidence type="ECO:0000259" key="4">
    <source>
        <dbReference type="Pfam" id="PF00291"/>
    </source>
</evidence>
<sequence length="335" mass="34693">MMTTLVPSLDHLKQAYAVTAKATQITPLLESAALARETGAARVFVKPESLQWAGSFKVRGAYWRLKRLSPDEARKGVVAYSSGNFAQGLAAAGQTLGIPVTIVMPIDAPAAKRDATTGYGARVVLTEHGERAREEVAAATAREIAETEGLALLHPFDDPEIVAGQAGAGLEALEQLDARNASVDLLFCSVGGGGLIGGVSLAFHYLSPATEIIGVEPEGFDGMGASLAHGVIETMPIGPKSICDGLMARKPGDAPFAAVRTAGVRGITVDDQSVRRAMCIAFERLKLVLEPSGAASLAALLGGKVDVSGKSVLVVATGGNVSLTDFMTHTNDGFI</sequence>
<dbReference type="InterPro" id="IPR036052">
    <property type="entry name" value="TrpB-like_PALP_sf"/>
</dbReference>
<feature type="domain" description="Tryptophan synthase beta chain-like PALP" evidence="4">
    <location>
        <begin position="24"/>
        <end position="318"/>
    </location>
</feature>
<evidence type="ECO:0000313" key="5">
    <source>
        <dbReference type="EMBL" id="CAH2396100.1"/>
    </source>
</evidence>
<proteinExistence type="predicted"/>
<name>A0ABM9DJB3_9HYPH</name>
<keyword evidence="6" id="KW-1185">Reference proteome</keyword>
<dbReference type="EMBL" id="CAKXZS010000008">
    <property type="protein sequence ID" value="CAH2396100.1"/>
    <property type="molecule type" value="Genomic_DNA"/>
</dbReference>
<accession>A0ABM9DJB3</accession>
<protein>
    <submittedName>
        <fullName evidence="5">Pyridoxal-5'-phosphate-dependent protein beta subunit</fullName>
    </submittedName>
</protein>
<dbReference type="InterPro" id="IPR050147">
    <property type="entry name" value="Ser/Thr_Dehydratase"/>
</dbReference>
<keyword evidence="2" id="KW-0663">Pyridoxal phosphate</keyword>
<evidence type="ECO:0000256" key="2">
    <source>
        <dbReference type="ARBA" id="ARBA00022898"/>
    </source>
</evidence>
<evidence type="ECO:0000313" key="6">
    <source>
        <dbReference type="Proteomes" id="UP001152604"/>
    </source>
</evidence>
<evidence type="ECO:0000256" key="3">
    <source>
        <dbReference type="ARBA" id="ARBA00023239"/>
    </source>
</evidence>
<dbReference type="SUPFAM" id="SSF53686">
    <property type="entry name" value="Tryptophan synthase beta subunit-like PLP-dependent enzymes"/>
    <property type="match status" value="1"/>
</dbReference>
<dbReference type="Proteomes" id="UP001152604">
    <property type="component" value="Unassembled WGS sequence"/>
</dbReference>
<dbReference type="RefSeq" id="WP_254023649.1">
    <property type="nucleotide sequence ID" value="NZ_CAKXZS010000008.1"/>
</dbReference>
<comment type="cofactor">
    <cofactor evidence="1">
        <name>pyridoxal 5'-phosphate</name>
        <dbReference type="ChEBI" id="CHEBI:597326"/>
    </cofactor>
</comment>
<keyword evidence="3" id="KW-0456">Lyase</keyword>